<feature type="region of interest" description="Disordered" evidence="1">
    <location>
        <begin position="249"/>
        <end position="317"/>
    </location>
</feature>
<dbReference type="RefSeq" id="XP_030996404.1">
    <property type="nucleotide sequence ID" value="XM_031139572.1"/>
</dbReference>
<evidence type="ECO:0000313" key="3">
    <source>
        <dbReference type="Proteomes" id="UP000319257"/>
    </source>
</evidence>
<dbReference type="InParanoid" id="A0A507B4E0"/>
<feature type="compositionally biased region" description="Basic and acidic residues" evidence="1">
    <location>
        <begin position="434"/>
        <end position="446"/>
    </location>
</feature>
<accession>A0A507B4E0</accession>
<dbReference type="AlphaFoldDB" id="A0A507B4E0"/>
<gene>
    <name evidence="2" type="ORF">E0L32_005088</name>
</gene>
<dbReference type="Proteomes" id="UP000319257">
    <property type="component" value="Unassembled WGS sequence"/>
</dbReference>
<feature type="region of interest" description="Disordered" evidence="1">
    <location>
        <begin position="206"/>
        <end position="237"/>
    </location>
</feature>
<dbReference type="EMBL" id="SKBQ01000026">
    <property type="protein sequence ID" value="TPX14693.1"/>
    <property type="molecule type" value="Genomic_DNA"/>
</dbReference>
<evidence type="ECO:0000256" key="1">
    <source>
        <dbReference type="SAM" id="MobiDB-lite"/>
    </source>
</evidence>
<feature type="region of interest" description="Disordered" evidence="1">
    <location>
        <begin position="401"/>
        <end position="458"/>
    </location>
</feature>
<protein>
    <submittedName>
        <fullName evidence="2">Uncharacterized protein</fullName>
    </submittedName>
</protein>
<evidence type="ECO:0000313" key="2">
    <source>
        <dbReference type="EMBL" id="TPX14693.1"/>
    </source>
</evidence>
<name>A0A507B4E0_9PEZI</name>
<dbReference type="GeneID" id="41972535"/>
<sequence length="458" mass="51045">MQDMELATTALGVTTLQDLEAMKTIKPATVQTVEKLQKLNQQGCNLYATVFYGIRICLVTQEFLATPPAPPGDFNPNRRVLELLNATFNPFDLQSTSTLISHDTVLALRRKIYLFLMSTTTVNESLKGKLQIKLFAEAELAGGWSEHIRPSISQYFDLLESTRRVTASVLNPTSPTSVRSFSQAATPKSILKSKSSDSVCRRLFTETKRPDTDEPVPTIHPSFQGGASEDTATTKTKPSFDTQTLVDVTGSTHSGSEVGVAPEPPAPDIPLIPAHSPHNRSMSADHKSRRLKAKKSLDSATFTASKRRPGPRPLQPYKSAEDLFSKLKEQATASQSFDPEQLVPRPGPFKMPIPRPPATPTFGLKSVRFSEMDKLHAKKHFKGLKEKDKEEEEKWAYIRRGLIDKARDTKDGRETATPEPGTSWKWNEKDDDEQVIKPKLDKDKLQQWRNAQHAAEEA</sequence>
<feature type="compositionally biased region" description="Basic and acidic residues" evidence="1">
    <location>
        <begin position="401"/>
        <end position="416"/>
    </location>
</feature>
<reference evidence="2 3" key="1">
    <citation type="submission" date="2019-06" db="EMBL/GenBank/DDBJ databases">
        <title>Draft genome sequence of the filamentous fungus Phialemoniopsis curvata isolated from diesel fuel.</title>
        <authorList>
            <person name="Varaljay V.A."/>
            <person name="Lyon W.J."/>
            <person name="Crouch A.L."/>
            <person name="Drake C.E."/>
            <person name="Hollomon J.M."/>
            <person name="Nadeau L.J."/>
            <person name="Nunn H.S."/>
            <person name="Stevenson B.S."/>
            <person name="Bojanowski C.L."/>
            <person name="Crookes-Goodson W.J."/>
        </authorList>
    </citation>
    <scope>NUCLEOTIDE SEQUENCE [LARGE SCALE GENOMIC DNA]</scope>
    <source>
        <strain evidence="2 3">D216</strain>
    </source>
</reference>
<proteinExistence type="predicted"/>
<keyword evidence="3" id="KW-1185">Reference proteome</keyword>
<organism evidence="2 3">
    <name type="scientific">Thyridium curvatum</name>
    <dbReference type="NCBI Taxonomy" id="1093900"/>
    <lineage>
        <taxon>Eukaryota</taxon>
        <taxon>Fungi</taxon>
        <taxon>Dikarya</taxon>
        <taxon>Ascomycota</taxon>
        <taxon>Pezizomycotina</taxon>
        <taxon>Sordariomycetes</taxon>
        <taxon>Sordariomycetidae</taxon>
        <taxon>Thyridiales</taxon>
        <taxon>Thyridiaceae</taxon>
        <taxon>Thyridium</taxon>
    </lineage>
</organism>
<comment type="caution">
    <text evidence="2">The sequence shown here is derived from an EMBL/GenBank/DDBJ whole genome shotgun (WGS) entry which is preliminary data.</text>
</comment>